<sequence>MPLYVKNFIFKLYNMKNISLFFSLVSFSINAQVGIGTTAPARALDVNGDVRIRTLTDKSTDGNYNKIIVANSNGDLDSWDKASLLNTVRDRAIENKKIVYFSNSPVIGNVMDCGKMQYRFDTGPLPQMRLVTAADIIIYYTKIQKVNSNVNTFIPPNSIISNLTATYTASNTWFTLDPAYSNNILDELYMTYPGDANLYRVTFLARNMGADQYFYTMLCEKF</sequence>
<organism evidence="2 3">
    <name type="scientific">Chryseobacterium flavum</name>
    <dbReference type="NCBI Taxonomy" id="415851"/>
    <lineage>
        <taxon>Bacteria</taxon>
        <taxon>Pseudomonadati</taxon>
        <taxon>Bacteroidota</taxon>
        <taxon>Flavobacteriia</taxon>
        <taxon>Flavobacteriales</taxon>
        <taxon>Weeksellaceae</taxon>
        <taxon>Chryseobacterium group</taxon>
        <taxon>Chryseobacterium</taxon>
    </lineage>
</organism>
<feature type="chain" id="PRO_5017820896" evidence="1">
    <location>
        <begin position="32"/>
        <end position="222"/>
    </location>
</feature>
<dbReference type="AlphaFoldDB" id="A0A3D9CUY3"/>
<dbReference type="EMBL" id="QNUE01000001">
    <property type="protein sequence ID" value="REC69427.1"/>
    <property type="molecule type" value="Genomic_DNA"/>
</dbReference>
<accession>A0A3D9CUY3</accession>
<reference evidence="2 3" key="1">
    <citation type="journal article" date="2007" name="Int. J. Syst. Evol. Microbiol.">
        <title>Chryseobacterium flavum sp. nov., isolated from polluted soil.</title>
        <authorList>
            <person name="Zhou Y."/>
            <person name="Dong J."/>
            <person name="Wang X."/>
            <person name="Huang X."/>
            <person name="Zhang K.Y."/>
            <person name="Zhang Y.Q."/>
            <person name="Guo Y.F."/>
            <person name="Lai R."/>
            <person name="Li W.J."/>
        </authorList>
    </citation>
    <scope>NUCLEOTIDE SEQUENCE [LARGE SCALE GENOMIC DNA]</scope>
    <source>
        <strain evidence="2 3">KCTC 12877</strain>
    </source>
</reference>
<dbReference type="Proteomes" id="UP000256769">
    <property type="component" value="Unassembled WGS sequence"/>
</dbReference>
<evidence type="ECO:0000313" key="2">
    <source>
        <dbReference type="EMBL" id="REC69427.1"/>
    </source>
</evidence>
<name>A0A3D9CUY3_9FLAO</name>
<feature type="signal peptide" evidence="1">
    <location>
        <begin position="1"/>
        <end position="31"/>
    </location>
</feature>
<comment type="caution">
    <text evidence="2">The sequence shown here is derived from an EMBL/GenBank/DDBJ whole genome shotgun (WGS) entry which is preliminary data.</text>
</comment>
<keyword evidence="3" id="KW-1185">Reference proteome</keyword>
<keyword evidence="1" id="KW-0732">Signal</keyword>
<proteinExistence type="predicted"/>
<protein>
    <submittedName>
        <fullName evidence="2">Uncharacterized protein</fullName>
    </submittedName>
</protein>
<evidence type="ECO:0000256" key="1">
    <source>
        <dbReference type="SAM" id="SignalP"/>
    </source>
</evidence>
<gene>
    <name evidence="2" type="ORF">DRF59_00730</name>
</gene>
<evidence type="ECO:0000313" key="3">
    <source>
        <dbReference type="Proteomes" id="UP000256769"/>
    </source>
</evidence>